<feature type="region of interest" description="Disordered" evidence="1">
    <location>
        <begin position="24"/>
        <end position="54"/>
    </location>
</feature>
<evidence type="ECO:0000313" key="3">
    <source>
        <dbReference type="Proteomes" id="UP000265520"/>
    </source>
</evidence>
<evidence type="ECO:0000313" key="2">
    <source>
        <dbReference type="EMBL" id="MCI17575.1"/>
    </source>
</evidence>
<feature type="compositionally biased region" description="Polar residues" evidence="1">
    <location>
        <begin position="24"/>
        <end position="33"/>
    </location>
</feature>
<accession>A0A392Q2V0</accession>
<name>A0A392Q2V0_9FABA</name>
<sequence>ADVCRVSQFPTQAVRTINDMLSQFPSQPQSLRNTAKKNVDSGVENDGTHSKDNMLKDATEEAHAVTDIASEIEALVEMIDKVNMLIC</sequence>
<reference evidence="2 3" key="1">
    <citation type="journal article" date="2018" name="Front. Plant Sci.">
        <title>Red Clover (Trifolium pratense) and Zigzag Clover (T. medium) - A Picture of Genomic Similarities and Differences.</title>
        <authorList>
            <person name="Dluhosova J."/>
            <person name="Istvanek J."/>
            <person name="Nedelnik J."/>
            <person name="Repkova J."/>
        </authorList>
    </citation>
    <scope>NUCLEOTIDE SEQUENCE [LARGE SCALE GENOMIC DNA]</scope>
    <source>
        <strain evidence="3">cv. 10/8</strain>
        <tissue evidence="2">Leaf</tissue>
    </source>
</reference>
<proteinExistence type="predicted"/>
<dbReference type="EMBL" id="LXQA010106082">
    <property type="protein sequence ID" value="MCI17575.1"/>
    <property type="molecule type" value="Genomic_DNA"/>
</dbReference>
<keyword evidence="3" id="KW-1185">Reference proteome</keyword>
<dbReference type="Proteomes" id="UP000265520">
    <property type="component" value="Unassembled WGS sequence"/>
</dbReference>
<keyword evidence="2" id="KW-0413">Isomerase</keyword>
<organism evidence="2 3">
    <name type="scientific">Trifolium medium</name>
    <dbReference type="NCBI Taxonomy" id="97028"/>
    <lineage>
        <taxon>Eukaryota</taxon>
        <taxon>Viridiplantae</taxon>
        <taxon>Streptophyta</taxon>
        <taxon>Embryophyta</taxon>
        <taxon>Tracheophyta</taxon>
        <taxon>Spermatophyta</taxon>
        <taxon>Magnoliopsida</taxon>
        <taxon>eudicotyledons</taxon>
        <taxon>Gunneridae</taxon>
        <taxon>Pentapetalae</taxon>
        <taxon>rosids</taxon>
        <taxon>fabids</taxon>
        <taxon>Fabales</taxon>
        <taxon>Fabaceae</taxon>
        <taxon>Papilionoideae</taxon>
        <taxon>50 kb inversion clade</taxon>
        <taxon>NPAAA clade</taxon>
        <taxon>Hologalegina</taxon>
        <taxon>IRL clade</taxon>
        <taxon>Trifolieae</taxon>
        <taxon>Trifolium</taxon>
    </lineage>
</organism>
<comment type="caution">
    <text evidence="2">The sequence shown here is derived from an EMBL/GenBank/DDBJ whole genome shotgun (WGS) entry which is preliminary data.</text>
</comment>
<evidence type="ECO:0000256" key="1">
    <source>
        <dbReference type="SAM" id="MobiDB-lite"/>
    </source>
</evidence>
<dbReference type="GO" id="GO:0016853">
    <property type="term" value="F:isomerase activity"/>
    <property type="evidence" value="ECO:0007669"/>
    <property type="project" value="UniProtKB-KW"/>
</dbReference>
<dbReference type="AlphaFoldDB" id="A0A392Q2V0"/>
<protein>
    <submittedName>
        <fullName evidence="2">DNA topoisomerase 2-binding-like protein</fullName>
    </submittedName>
</protein>
<feature type="non-terminal residue" evidence="2">
    <location>
        <position position="1"/>
    </location>
</feature>